<dbReference type="InterPro" id="IPR019495">
    <property type="entry name" value="EXOSC1_C"/>
</dbReference>
<dbReference type="Pfam" id="PF14382">
    <property type="entry name" value="ECR1_N"/>
    <property type="match status" value="1"/>
</dbReference>
<dbReference type="RefSeq" id="XP_008868675.1">
    <property type="nucleotide sequence ID" value="XM_008870453.1"/>
</dbReference>
<name>A0A024U773_9STRA</name>
<dbReference type="AlphaFoldDB" id="A0A024U773"/>
<dbReference type="STRING" id="157072.A0A024U773"/>
<evidence type="ECO:0000256" key="1">
    <source>
        <dbReference type="ARBA" id="ARBA00004604"/>
    </source>
</evidence>
<evidence type="ECO:0000259" key="4">
    <source>
        <dbReference type="Pfam" id="PF10447"/>
    </source>
</evidence>
<reference evidence="6" key="1">
    <citation type="submission" date="2013-12" db="EMBL/GenBank/DDBJ databases">
        <title>The Genome Sequence of Aphanomyces invadans NJM9701.</title>
        <authorList>
            <consortium name="The Broad Institute Genomics Platform"/>
            <person name="Russ C."/>
            <person name="Tyler B."/>
            <person name="van West P."/>
            <person name="Dieguez-Uribeondo J."/>
            <person name="Young S.K."/>
            <person name="Zeng Q."/>
            <person name="Gargeya S."/>
            <person name="Fitzgerald M."/>
            <person name="Abouelleil A."/>
            <person name="Alvarado L."/>
            <person name="Chapman S.B."/>
            <person name="Gainer-Dewar J."/>
            <person name="Goldberg J."/>
            <person name="Griggs A."/>
            <person name="Gujja S."/>
            <person name="Hansen M."/>
            <person name="Howarth C."/>
            <person name="Imamovic A."/>
            <person name="Ireland A."/>
            <person name="Larimer J."/>
            <person name="McCowan C."/>
            <person name="Murphy C."/>
            <person name="Pearson M."/>
            <person name="Poon T.W."/>
            <person name="Priest M."/>
            <person name="Roberts A."/>
            <person name="Saif S."/>
            <person name="Shea T."/>
            <person name="Sykes S."/>
            <person name="Wortman J."/>
            <person name="Nusbaum C."/>
            <person name="Birren B."/>
        </authorList>
    </citation>
    <scope>NUCLEOTIDE SEQUENCE [LARGE SCALE GENOMIC DNA]</scope>
    <source>
        <strain evidence="6">NJM9701</strain>
    </source>
</reference>
<comment type="subcellular location">
    <subcellularLocation>
        <location evidence="1">Nucleus</location>
        <location evidence="1">Nucleolus</location>
    </subcellularLocation>
</comment>
<evidence type="ECO:0000259" key="5">
    <source>
        <dbReference type="Pfam" id="PF14382"/>
    </source>
</evidence>
<dbReference type="SUPFAM" id="SSF50249">
    <property type="entry name" value="Nucleic acid-binding proteins"/>
    <property type="match status" value="1"/>
</dbReference>
<evidence type="ECO:0000256" key="3">
    <source>
        <dbReference type="ARBA" id="ARBA00022835"/>
    </source>
</evidence>
<dbReference type="PANTHER" id="PTHR12686:SF8">
    <property type="entry name" value="EXOSOME COMPLEX COMPONENT CSL4"/>
    <property type="match status" value="1"/>
</dbReference>
<dbReference type="SUPFAM" id="SSF110324">
    <property type="entry name" value="Ribosomal L27 protein-like"/>
    <property type="match status" value="1"/>
</dbReference>
<keyword evidence="3" id="KW-0271">Exosome</keyword>
<dbReference type="GO" id="GO:0005730">
    <property type="term" value="C:nucleolus"/>
    <property type="evidence" value="ECO:0007669"/>
    <property type="project" value="UniProtKB-SubCell"/>
</dbReference>
<dbReference type="GeneID" id="20082732"/>
<evidence type="ECO:0000313" key="6">
    <source>
        <dbReference type="EMBL" id="ETW02070.1"/>
    </source>
</evidence>
<dbReference type="VEuPathDB" id="FungiDB:H310_05682"/>
<evidence type="ECO:0008006" key="7">
    <source>
        <dbReference type="Google" id="ProtNLM"/>
    </source>
</evidence>
<dbReference type="InterPro" id="IPR039771">
    <property type="entry name" value="Csl4"/>
</dbReference>
<dbReference type="EMBL" id="KI913961">
    <property type="protein sequence ID" value="ETW02070.1"/>
    <property type="molecule type" value="Genomic_DNA"/>
</dbReference>
<accession>A0A024U773</accession>
<dbReference type="Pfam" id="PF10447">
    <property type="entry name" value="EXOSC1"/>
    <property type="match status" value="1"/>
</dbReference>
<dbReference type="GO" id="GO:0006396">
    <property type="term" value="P:RNA processing"/>
    <property type="evidence" value="ECO:0007669"/>
    <property type="project" value="InterPro"/>
</dbReference>
<dbReference type="OrthoDB" id="440760at2759"/>
<dbReference type="GO" id="GO:0000176">
    <property type="term" value="C:nuclear exosome (RNase complex)"/>
    <property type="evidence" value="ECO:0007669"/>
    <property type="project" value="TreeGrafter"/>
</dbReference>
<proteinExistence type="predicted"/>
<sequence length="156" mass="16760">MATKMAVVPGQRLGKEGDYTAGSGTYVLNGNIFASVAGHVTPVLHGALNVERPTCKRIASTGVLRVDDFVVAKVTKVTSSQVQVDIHAVNDVVLHEPFAGTLRKEDVRPVDIDKLQLEEMFRPGHVLKAVVLSLGDSRSYFLTTSKPGLGVIQLQP</sequence>
<evidence type="ECO:0000256" key="2">
    <source>
        <dbReference type="ARBA" id="ARBA00022490"/>
    </source>
</evidence>
<dbReference type="PANTHER" id="PTHR12686">
    <property type="entry name" value="3'-5' EXORIBONUCLEASE CSL4-RELATED"/>
    <property type="match status" value="1"/>
</dbReference>
<dbReference type="InterPro" id="IPR012340">
    <property type="entry name" value="NA-bd_OB-fold"/>
</dbReference>
<keyword evidence="2" id="KW-0963">Cytoplasm</keyword>
<protein>
    <recommendedName>
        <fullName evidence="7">S1 motif domain-containing protein</fullName>
    </recommendedName>
</protein>
<dbReference type="Gene3D" id="2.40.50.140">
    <property type="entry name" value="Nucleic acid-binding proteins"/>
    <property type="match status" value="1"/>
</dbReference>
<dbReference type="GO" id="GO:0003723">
    <property type="term" value="F:RNA binding"/>
    <property type="evidence" value="ECO:0007669"/>
    <property type="project" value="InterPro"/>
</dbReference>
<feature type="domain" description="Exosome complex component N-terminal" evidence="5">
    <location>
        <begin position="7"/>
        <end position="41"/>
    </location>
</feature>
<dbReference type="Gene3D" id="2.40.50.100">
    <property type="match status" value="1"/>
</dbReference>
<dbReference type="eggNOG" id="KOG3409">
    <property type="taxonomic scope" value="Eukaryota"/>
</dbReference>
<gene>
    <name evidence="6" type="ORF">H310_05682</name>
</gene>
<organism evidence="6">
    <name type="scientific">Aphanomyces invadans</name>
    <dbReference type="NCBI Taxonomy" id="157072"/>
    <lineage>
        <taxon>Eukaryota</taxon>
        <taxon>Sar</taxon>
        <taxon>Stramenopiles</taxon>
        <taxon>Oomycota</taxon>
        <taxon>Saprolegniomycetes</taxon>
        <taxon>Saprolegniales</taxon>
        <taxon>Verrucalvaceae</taxon>
        <taxon>Aphanomyces</taxon>
    </lineage>
</organism>
<dbReference type="InterPro" id="IPR025721">
    <property type="entry name" value="Exosome_cplx_N_dom"/>
</dbReference>
<feature type="domain" description="Exosome complex component CSL4 C-terminal" evidence="4">
    <location>
        <begin position="94"/>
        <end position="134"/>
    </location>
</feature>
<dbReference type="GO" id="GO:0005737">
    <property type="term" value="C:cytoplasm"/>
    <property type="evidence" value="ECO:0007669"/>
    <property type="project" value="TreeGrafter"/>
</dbReference>